<organism evidence="2 3">
    <name type="scientific">Puccinia striiformis f. sp. tritici PST-78</name>
    <dbReference type="NCBI Taxonomy" id="1165861"/>
    <lineage>
        <taxon>Eukaryota</taxon>
        <taxon>Fungi</taxon>
        <taxon>Dikarya</taxon>
        <taxon>Basidiomycota</taxon>
        <taxon>Pucciniomycotina</taxon>
        <taxon>Pucciniomycetes</taxon>
        <taxon>Pucciniales</taxon>
        <taxon>Pucciniaceae</taxon>
        <taxon>Puccinia</taxon>
    </lineage>
</organism>
<proteinExistence type="predicted"/>
<dbReference type="STRING" id="1165861.A0A0L0UJP0"/>
<sequence>SLLSSSFGRKPRLFPSLSGVADTPPTLDAWLRIREGAWAEARDSLWTSRIKQAIQHNRRHRDRAPLTPGCWVLLDSSDWRGRHQGGTDKLKERFEGPYKVLRVFNHNQNVELELPDGDRRHPSLHVSKVKLYHAPEEEAPKDCLEVSPIPLVCTASVTTP</sequence>
<dbReference type="OrthoDB" id="2506707at2759"/>
<name>A0A0L0UJP0_9BASI</name>
<gene>
    <name evidence="2" type="ORF">PSTG_19366</name>
</gene>
<comment type="caution">
    <text evidence="2">The sequence shown here is derived from an EMBL/GenBank/DDBJ whole genome shotgun (WGS) entry which is preliminary data.</text>
</comment>
<keyword evidence="3" id="KW-1185">Reference proteome</keyword>
<feature type="domain" description="Tf2-1-like SH3-like" evidence="1">
    <location>
        <begin position="71"/>
        <end position="133"/>
    </location>
</feature>
<evidence type="ECO:0000313" key="2">
    <source>
        <dbReference type="EMBL" id="KNE87253.1"/>
    </source>
</evidence>
<protein>
    <recommendedName>
        <fullName evidence="1">Tf2-1-like SH3-like domain-containing protein</fullName>
    </recommendedName>
</protein>
<evidence type="ECO:0000259" key="1">
    <source>
        <dbReference type="Pfam" id="PF24626"/>
    </source>
</evidence>
<dbReference type="Proteomes" id="UP000054564">
    <property type="component" value="Unassembled WGS sequence"/>
</dbReference>
<feature type="non-terminal residue" evidence="2">
    <location>
        <position position="1"/>
    </location>
</feature>
<dbReference type="EMBL" id="AJIL01006110">
    <property type="protein sequence ID" value="KNE87253.1"/>
    <property type="molecule type" value="Genomic_DNA"/>
</dbReference>
<dbReference type="InterPro" id="IPR056924">
    <property type="entry name" value="SH3_Tf2-1"/>
</dbReference>
<reference evidence="3" key="1">
    <citation type="submission" date="2014-03" db="EMBL/GenBank/DDBJ databases">
        <title>The Genome Sequence of Puccinia striiformis f. sp. tritici PST-78.</title>
        <authorList>
            <consortium name="The Broad Institute Genome Sequencing Platform"/>
            <person name="Cuomo C."/>
            <person name="Hulbert S."/>
            <person name="Chen X."/>
            <person name="Walker B."/>
            <person name="Young S.K."/>
            <person name="Zeng Q."/>
            <person name="Gargeya S."/>
            <person name="Fitzgerald M."/>
            <person name="Haas B."/>
            <person name="Abouelleil A."/>
            <person name="Alvarado L."/>
            <person name="Arachchi H.M."/>
            <person name="Berlin A.M."/>
            <person name="Chapman S.B."/>
            <person name="Goldberg J."/>
            <person name="Griggs A."/>
            <person name="Gujja S."/>
            <person name="Hansen M."/>
            <person name="Howarth C."/>
            <person name="Imamovic A."/>
            <person name="Larimer J."/>
            <person name="McCowan C."/>
            <person name="Montmayeur A."/>
            <person name="Murphy C."/>
            <person name="Neiman D."/>
            <person name="Pearson M."/>
            <person name="Priest M."/>
            <person name="Roberts A."/>
            <person name="Saif S."/>
            <person name="Shea T."/>
            <person name="Sisk P."/>
            <person name="Sykes S."/>
            <person name="Wortman J."/>
            <person name="Nusbaum C."/>
            <person name="Birren B."/>
        </authorList>
    </citation>
    <scope>NUCLEOTIDE SEQUENCE [LARGE SCALE GENOMIC DNA]</scope>
    <source>
        <strain evidence="3">race PST-78</strain>
    </source>
</reference>
<accession>A0A0L0UJP0</accession>
<evidence type="ECO:0000313" key="3">
    <source>
        <dbReference type="Proteomes" id="UP000054564"/>
    </source>
</evidence>
<dbReference type="AlphaFoldDB" id="A0A0L0UJP0"/>
<dbReference type="Pfam" id="PF24626">
    <property type="entry name" value="SH3_Tf2-1"/>
    <property type="match status" value="1"/>
</dbReference>